<keyword evidence="4" id="KW-1185">Reference proteome</keyword>
<dbReference type="AlphaFoldDB" id="A0A8J5QGZ7"/>
<dbReference type="RefSeq" id="XP_049261309.1">
    <property type="nucleotide sequence ID" value="XM_049409515.1"/>
</dbReference>
<evidence type="ECO:0000313" key="3">
    <source>
        <dbReference type="EMBL" id="KAG7661076.1"/>
    </source>
</evidence>
<dbReference type="FunFam" id="3.40.50.300:FF:000808">
    <property type="entry name" value="Small GTP-binding protein, putative"/>
    <property type="match status" value="1"/>
</dbReference>
<dbReference type="SMART" id="SM00175">
    <property type="entry name" value="RAB"/>
    <property type="match status" value="1"/>
</dbReference>
<dbReference type="GO" id="GO:0003924">
    <property type="term" value="F:GTPase activity"/>
    <property type="evidence" value="ECO:0007669"/>
    <property type="project" value="InterPro"/>
</dbReference>
<dbReference type="InterPro" id="IPR001806">
    <property type="entry name" value="Small_GTPase"/>
</dbReference>
<dbReference type="Pfam" id="PF00071">
    <property type="entry name" value="Ras"/>
    <property type="match status" value="1"/>
</dbReference>
<gene>
    <name evidence="3" type="ORF">J8A68_005448</name>
</gene>
<evidence type="ECO:0000256" key="2">
    <source>
        <dbReference type="ARBA" id="ARBA00023134"/>
    </source>
</evidence>
<sequence>MFQKLYIANTKAYDLMTGESDDIPPPSYKIVLLGESSVGKTSLVHRFITNQFDIHTTNTIGAAFITKVYASSNNPDRKVKLQIWDTAGQERYRSLTPMYYRNAKIALICIDLQNFEQSFVTAKYWIEQLELNNSNVGEDIRIHLIGTKLDLLRNHNAHGQQLSEEEIVEKLNEYRQNFPSIVKVHKTSSKDGTGITELFDEIIENIDEEFFTNYYSTAEPRVLIGGQGGQIGSILNSRGVVGRGCC</sequence>
<dbReference type="Proteomes" id="UP000694255">
    <property type="component" value="Unassembled WGS sequence"/>
</dbReference>
<dbReference type="EMBL" id="JAGSYN010000270">
    <property type="protein sequence ID" value="KAG7661076.1"/>
    <property type="molecule type" value="Genomic_DNA"/>
</dbReference>
<keyword evidence="1" id="KW-0547">Nucleotide-binding</keyword>
<keyword evidence="2" id="KW-0342">GTP-binding</keyword>
<comment type="caution">
    <text evidence="3">The sequence shown here is derived from an EMBL/GenBank/DDBJ whole genome shotgun (WGS) entry which is preliminary data.</text>
</comment>
<organism evidence="3 4">
    <name type="scientific">[Candida] subhashii</name>
    <dbReference type="NCBI Taxonomy" id="561895"/>
    <lineage>
        <taxon>Eukaryota</taxon>
        <taxon>Fungi</taxon>
        <taxon>Dikarya</taxon>
        <taxon>Ascomycota</taxon>
        <taxon>Saccharomycotina</taxon>
        <taxon>Pichiomycetes</taxon>
        <taxon>Debaryomycetaceae</taxon>
        <taxon>Spathaspora</taxon>
    </lineage>
</organism>
<protein>
    <submittedName>
        <fullName evidence="3">YPT53</fullName>
    </submittedName>
</protein>
<dbReference type="PANTHER" id="PTHR24073">
    <property type="entry name" value="DRAB5-RELATED"/>
    <property type="match status" value="1"/>
</dbReference>
<dbReference type="InterPro" id="IPR005225">
    <property type="entry name" value="Small_GTP-bd"/>
</dbReference>
<proteinExistence type="predicted"/>
<dbReference type="PROSITE" id="PS51420">
    <property type="entry name" value="RHO"/>
    <property type="match status" value="1"/>
</dbReference>
<dbReference type="PROSITE" id="PS51421">
    <property type="entry name" value="RAS"/>
    <property type="match status" value="1"/>
</dbReference>
<dbReference type="NCBIfam" id="TIGR00231">
    <property type="entry name" value="small_GTP"/>
    <property type="match status" value="1"/>
</dbReference>
<dbReference type="GO" id="GO:0005525">
    <property type="term" value="F:GTP binding"/>
    <property type="evidence" value="ECO:0007669"/>
    <property type="project" value="UniProtKB-KW"/>
</dbReference>
<dbReference type="GeneID" id="73472248"/>
<name>A0A8J5QGZ7_9ASCO</name>
<reference evidence="3 4" key="1">
    <citation type="journal article" date="2021" name="DNA Res.">
        <title>Genome analysis of Candida subhashii reveals its hybrid nature and dual mitochondrial genome conformations.</title>
        <authorList>
            <person name="Mixao V."/>
            <person name="Hegedusova E."/>
            <person name="Saus E."/>
            <person name="Pryszcz L.P."/>
            <person name="Cillingova A."/>
            <person name="Nosek J."/>
            <person name="Gabaldon T."/>
        </authorList>
    </citation>
    <scope>NUCLEOTIDE SEQUENCE [LARGE SCALE GENOMIC DNA]</scope>
    <source>
        <strain evidence="3 4">CBS 10753</strain>
    </source>
</reference>
<dbReference type="SMART" id="SM00173">
    <property type="entry name" value="RAS"/>
    <property type="match status" value="1"/>
</dbReference>
<evidence type="ECO:0000256" key="1">
    <source>
        <dbReference type="ARBA" id="ARBA00022741"/>
    </source>
</evidence>
<dbReference type="CDD" id="cd00154">
    <property type="entry name" value="Rab"/>
    <property type="match status" value="1"/>
</dbReference>
<dbReference type="PROSITE" id="PS51419">
    <property type="entry name" value="RAB"/>
    <property type="match status" value="1"/>
</dbReference>
<dbReference type="OrthoDB" id="63533at2759"/>
<dbReference type="SMART" id="SM00174">
    <property type="entry name" value="RHO"/>
    <property type="match status" value="1"/>
</dbReference>
<accession>A0A8J5QGZ7</accession>
<evidence type="ECO:0000313" key="4">
    <source>
        <dbReference type="Proteomes" id="UP000694255"/>
    </source>
</evidence>